<dbReference type="GO" id="GO:0017178">
    <property type="term" value="F:diphthine-ammonia ligase activity"/>
    <property type="evidence" value="ECO:0007669"/>
    <property type="project" value="UniProtKB-EC"/>
</dbReference>
<comment type="caution">
    <text evidence="11">The sequence shown here is derived from an EMBL/GenBank/DDBJ whole genome shotgun (WGS) entry which is preliminary data.</text>
</comment>
<proteinExistence type="predicted"/>
<evidence type="ECO:0000256" key="3">
    <source>
        <dbReference type="ARBA" id="ARBA00018426"/>
    </source>
</evidence>
<reference evidence="11 12" key="1">
    <citation type="journal article" date="2020" name="ISME J.">
        <title>Uncovering the hidden diversity of litter-decomposition mechanisms in mushroom-forming fungi.</title>
        <authorList>
            <person name="Floudas D."/>
            <person name="Bentzer J."/>
            <person name="Ahren D."/>
            <person name="Johansson T."/>
            <person name="Persson P."/>
            <person name="Tunlid A."/>
        </authorList>
    </citation>
    <scope>NUCLEOTIDE SEQUENCE [LARGE SCALE GENOMIC DNA]</scope>
    <source>
        <strain evidence="11 12">CBS 101986</strain>
    </source>
</reference>
<evidence type="ECO:0000313" key="12">
    <source>
        <dbReference type="Proteomes" id="UP000567179"/>
    </source>
</evidence>
<evidence type="ECO:0000256" key="9">
    <source>
        <dbReference type="ARBA" id="ARBA00048108"/>
    </source>
</evidence>
<dbReference type="InterPro" id="IPR035959">
    <property type="entry name" value="RutC-like_sf"/>
</dbReference>
<dbReference type="AlphaFoldDB" id="A0A8H5BEX1"/>
<keyword evidence="12" id="KW-1185">Reference proteome</keyword>
<name>A0A8H5BEX1_9AGAR</name>
<dbReference type="PANTHER" id="PTHR12196">
    <property type="entry name" value="DOMAIN OF UNKNOWN FUNCTION 71 DUF71 -CONTAINING PROTEIN"/>
    <property type="match status" value="1"/>
</dbReference>
<dbReference type="InterPro" id="IPR002761">
    <property type="entry name" value="Diphthami_syn_dom"/>
</dbReference>
<dbReference type="Pfam" id="PF01902">
    <property type="entry name" value="Diphthami_syn_2"/>
    <property type="match status" value="1"/>
</dbReference>
<dbReference type="InterPro" id="IPR030662">
    <property type="entry name" value="DPH6/MJ0570"/>
</dbReference>
<dbReference type="CDD" id="cd06155">
    <property type="entry name" value="eu_AANH_C_1"/>
    <property type="match status" value="1"/>
</dbReference>
<evidence type="ECO:0000256" key="1">
    <source>
        <dbReference type="ARBA" id="ARBA00005156"/>
    </source>
</evidence>
<dbReference type="EC" id="6.3.1.14" evidence="2"/>
<dbReference type="PANTHER" id="PTHR12196:SF2">
    <property type="entry name" value="DIPHTHINE--AMMONIA LIGASE"/>
    <property type="match status" value="1"/>
</dbReference>
<comment type="pathway">
    <text evidence="1">Protein modification; peptidyl-diphthamide biosynthesis.</text>
</comment>
<dbReference type="Gene3D" id="3.30.1330.40">
    <property type="entry name" value="RutC-like"/>
    <property type="match status" value="2"/>
</dbReference>
<keyword evidence="6" id="KW-0067">ATP-binding</keyword>
<evidence type="ECO:0000259" key="10">
    <source>
        <dbReference type="Pfam" id="PF01902"/>
    </source>
</evidence>
<evidence type="ECO:0000313" key="11">
    <source>
        <dbReference type="EMBL" id="KAF5322100.1"/>
    </source>
</evidence>
<dbReference type="NCBIfam" id="TIGR00290">
    <property type="entry name" value="MJ0570_dom"/>
    <property type="match status" value="1"/>
</dbReference>
<dbReference type="FunFam" id="3.90.1490.10:FF:000001">
    <property type="entry name" value="Diphthine--ammonia ligase"/>
    <property type="match status" value="1"/>
</dbReference>
<dbReference type="Pfam" id="PF01042">
    <property type="entry name" value="Ribonuc_L-PSP"/>
    <property type="match status" value="2"/>
</dbReference>
<dbReference type="FunFam" id="3.40.50.620:FF:000145">
    <property type="entry name" value="ATP-binding domain containing protein"/>
    <property type="match status" value="1"/>
</dbReference>
<feature type="domain" description="Diphthamide synthase" evidence="10">
    <location>
        <begin position="1"/>
        <end position="243"/>
    </location>
</feature>
<dbReference type="Gene3D" id="3.90.1490.10">
    <property type="entry name" value="putative n-type atp pyrophosphatase, domain 2"/>
    <property type="match status" value="1"/>
</dbReference>
<keyword evidence="4" id="KW-0436">Ligase</keyword>
<keyword evidence="5" id="KW-0547">Nucleotide-binding</keyword>
<sequence length="684" mass="74416">MKYLALLSGGKDSCYNLLHCRQNGHELIAAASLGPEPGKEELDSYLYQTVGQDAIELVSRALDVPLYRRVITGNAVEQGSEYGGRNHANAGGIVGDETEDLYALLSTVKGHHPDVKGVSVGAILSNYQRVRVEHVCRRLGLTPLCYLWQRNQAELLSEMIKAGMEAILIKVAGIGLTTAHLGKTLAQMEPTLTKLNTLYGLHVCGEGGEYESLTLDCPMFKHRIQLTDVETVIHSDNDFATVAYMRIKSAELEAKPESTTQAHVPSILDADYEVVYDAAVEPQQQEISTSFLPTAVPEVVAHVNENSGLKSRKRGNWIAISNIETSKKGHRDMTIEEEVTECFSTLEGCLNGHGLQLSQVSNINILISSMDLFARVNQVYGSFFGTSPPARACVGVDLPEGIRVRLECTAYAEQSPSDRQALHVQGLSYWAPANIGPYSQAIIVGERIFISGQIGLIPSQLALPSPPSLARELALASQHVARVTQALQDNAGGSWTAHTQLAIYWLALADDLTHVKRGHSALVTSSQSPTLFVAVKELPKNALVEKQVLLHTGRCDVVDEYDGEAALQNTVPTFERKSTTVAEGCSLSWELSLMKEDQAGCLVIYVKGELSAESKELVADLAPVIGSSLSLRYFYKPETNHSINALWATLSGNAELPLVTPILCRLIANVDRDDWDAAMCVVLC</sequence>
<dbReference type="InterPro" id="IPR006175">
    <property type="entry name" value="YjgF/YER057c/UK114"/>
</dbReference>
<evidence type="ECO:0000256" key="2">
    <source>
        <dbReference type="ARBA" id="ARBA00012089"/>
    </source>
</evidence>
<dbReference type="GO" id="GO:0005524">
    <property type="term" value="F:ATP binding"/>
    <property type="evidence" value="ECO:0007669"/>
    <property type="project" value="UniProtKB-KW"/>
</dbReference>
<evidence type="ECO:0000256" key="7">
    <source>
        <dbReference type="ARBA" id="ARBA00029814"/>
    </source>
</evidence>
<evidence type="ECO:0000256" key="6">
    <source>
        <dbReference type="ARBA" id="ARBA00022840"/>
    </source>
</evidence>
<comment type="catalytic activity">
    <reaction evidence="9">
        <text>diphthine-[translation elongation factor 2] + NH4(+) + ATP = diphthamide-[translation elongation factor 2] + AMP + diphosphate + H(+)</text>
        <dbReference type="Rhea" id="RHEA:19753"/>
        <dbReference type="Rhea" id="RHEA-COMP:10172"/>
        <dbReference type="Rhea" id="RHEA-COMP:10174"/>
        <dbReference type="ChEBI" id="CHEBI:15378"/>
        <dbReference type="ChEBI" id="CHEBI:16692"/>
        <dbReference type="ChEBI" id="CHEBI:28938"/>
        <dbReference type="ChEBI" id="CHEBI:30616"/>
        <dbReference type="ChEBI" id="CHEBI:33019"/>
        <dbReference type="ChEBI" id="CHEBI:82696"/>
        <dbReference type="ChEBI" id="CHEBI:456215"/>
        <dbReference type="EC" id="6.3.1.14"/>
    </reaction>
</comment>
<protein>
    <recommendedName>
        <fullName evidence="3">Diphthine--ammonia ligase</fullName>
        <ecNumber evidence="2">6.3.1.14</ecNumber>
    </recommendedName>
    <alternativeName>
        <fullName evidence="7">Diphthamide synthase</fullName>
    </alternativeName>
    <alternativeName>
        <fullName evidence="8">Diphthamide synthetase</fullName>
    </alternativeName>
</protein>
<dbReference type="InterPro" id="IPR014729">
    <property type="entry name" value="Rossmann-like_a/b/a_fold"/>
</dbReference>
<gene>
    <name evidence="11" type="ORF">D9619_000817</name>
</gene>
<evidence type="ECO:0000256" key="4">
    <source>
        <dbReference type="ARBA" id="ARBA00022598"/>
    </source>
</evidence>
<organism evidence="11 12">
    <name type="scientific">Psilocybe cf. subviscida</name>
    <dbReference type="NCBI Taxonomy" id="2480587"/>
    <lineage>
        <taxon>Eukaryota</taxon>
        <taxon>Fungi</taxon>
        <taxon>Dikarya</taxon>
        <taxon>Basidiomycota</taxon>
        <taxon>Agaricomycotina</taxon>
        <taxon>Agaricomycetes</taxon>
        <taxon>Agaricomycetidae</taxon>
        <taxon>Agaricales</taxon>
        <taxon>Agaricineae</taxon>
        <taxon>Strophariaceae</taxon>
        <taxon>Psilocybe</taxon>
    </lineage>
</organism>
<dbReference type="SUPFAM" id="SSF52402">
    <property type="entry name" value="Adenine nucleotide alpha hydrolases-like"/>
    <property type="match status" value="1"/>
</dbReference>
<evidence type="ECO:0000256" key="8">
    <source>
        <dbReference type="ARBA" id="ARBA00031552"/>
    </source>
</evidence>
<dbReference type="SUPFAM" id="SSF55298">
    <property type="entry name" value="YjgF-like"/>
    <property type="match status" value="2"/>
</dbReference>
<accession>A0A8H5BEX1</accession>
<dbReference type="Proteomes" id="UP000567179">
    <property type="component" value="Unassembled WGS sequence"/>
</dbReference>
<dbReference type="EMBL" id="JAACJJ010000028">
    <property type="protein sequence ID" value="KAF5322100.1"/>
    <property type="molecule type" value="Genomic_DNA"/>
</dbReference>
<dbReference type="Gene3D" id="3.40.50.620">
    <property type="entry name" value="HUPs"/>
    <property type="match status" value="1"/>
</dbReference>
<dbReference type="OrthoDB" id="686384at2759"/>
<evidence type="ECO:0000256" key="5">
    <source>
        <dbReference type="ARBA" id="ARBA00022741"/>
    </source>
</evidence>
<dbReference type="GO" id="GO:0017183">
    <property type="term" value="P:protein histidyl modification to diphthamide"/>
    <property type="evidence" value="ECO:0007669"/>
    <property type="project" value="TreeGrafter"/>
</dbReference>
<dbReference type="CDD" id="cd01994">
    <property type="entry name" value="AANH_PF0828-like"/>
    <property type="match status" value="1"/>
</dbReference>